<dbReference type="Proteomes" id="UP000198688">
    <property type="component" value="Chromosome I"/>
</dbReference>
<evidence type="ECO:0000313" key="3">
    <source>
        <dbReference type="Proteomes" id="UP000198688"/>
    </source>
</evidence>
<sequence length="134" mass="13511">MTPGGVPAPTATGLTATGTVERTASIGFSQPRDGDTITAAATVSGSADLPDDHQVWLLRRHGAGTAYQVVGACPSGWSFTCGPAGLESGGEDTFQLAVVVVDPATARTLSVGQSRDTLPSSLARSEVTVRRAAG</sequence>
<evidence type="ECO:0000313" key="2">
    <source>
        <dbReference type="EMBL" id="SDT41567.1"/>
    </source>
</evidence>
<reference evidence="2 3" key="1">
    <citation type="submission" date="2016-10" db="EMBL/GenBank/DDBJ databases">
        <authorList>
            <person name="de Groot N.N."/>
        </authorList>
    </citation>
    <scope>NUCLEOTIDE SEQUENCE [LARGE SCALE GENOMIC DNA]</scope>
    <source>
        <strain evidence="2 3">DSM 43941</strain>
    </source>
</reference>
<accession>A0A1H2A6R6</accession>
<feature type="compositionally biased region" description="Polar residues" evidence="1">
    <location>
        <begin position="110"/>
        <end position="123"/>
    </location>
</feature>
<gene>
    <name evidence="2" type="ORF">SAMN04489716_3689</name>
</gene>
<feature type="region of interest" description="Disordered" evidence="1">
    <location>
        <begin position="110"/>
        <end position="134"/>
    </location>
</feature>
<name>A0A1H2A6R6_9ACTN</name>
<protein>
    <submittedName>
        <fullName evidence="2">Uncharacterized protein</fullName>
    </submittedName>
</protein>
<evidence type="ECO:0000256" key="1">
    <source>
        <dbReference type="SAM" id="MobiDB-lite"/>
    </source>
</evidence>
<organism evidence="2 3">
    <name type="scientific">Actinoplanes derwentensis</name>
    <dbReference type="NCBI Taxonomy" id="113562"/>
    <lineage>
        <taxon>Bacteria</taxon>
        <taxon>Bacillati</taxon>
        <taxon>Actinomycetota</taxon>
        <taxon>Actinomycetes</taxon>
        <taxon>Micromonosporales</taxon>
        <taxon>Micromonosporaceae</taxon>
        <taxon>Actinoplanes</taxon>
    </lineage>
</organism>
<proteinExistence type="predicted"/>
<keyword evidence="3" id="KW-1185">Reference proteome</keyword>
<dbReference type="AlphaFoldDB" id="A0A1H2A6R6"/>
<dbReference type="EMBL" id="LT629758">
    <property type="protein sequence ID" value="SDT41567.1"/>
    <property type="molecule type" value="Genomic_DNA"/>
</dbReference>